<dbReference type="SUPFAM" id="SSF53448">
    <property type="entry name" value="Nucleotide-diphospho-sugar transferases"/>
    <property type="match status" value="1"/>
</dbReference>
<organism evidence="2 3">
    <name type="scientific">Egicoccus halophilus</name>
    <dbReference type="NCBI Taxonomy" id="1670830"/>
    <lineage>
        <taxon>Bacteria</taxon>
        <taxon>Bacillati</taxon>
        <taxon>Actinomycetota</taxon>
        <taxon>Nitriliruptoria</taxon>
        <taxon>Egicoccales</taxon>
        <taxon>Egicoccaceae</taxon>
        <taxon>Egicoccus</taxon>
    </lineage>
</organism>
<dbReference type="GO" id="GO:0016740">
    <property type="term" value="F:transferase activity"/>
    <property type="evidence" value="ECO:0007669"/>
    <property type="project" value="UniProtKB-KW"/>
</dbReference>
<dbReference type="PANTHER" id="PTHR43685:SF2">
    <property type="entry name" value="GLYCOSYLTRANSFERASE 2-LIKE DOMAIN-CONTAINING PROTEIN"/>
    <property type="match status" value="1"/>
</dbReference>
<keyword evidence="3" id="KW-1185">Reference proteome</keyword>
<dbReference type="OrthoDB" id="4547437at2"/>
<keyword evidence="2" id="KW-0808">Transferase</keyword>
<dbReference type="PANTHER" id="PTHR43685">
    <property type="entry name" value="GLYCOSYLTRANSFERASE"/>
    <property type="match status" value="1"/>
</dbReference>
<dbReference type="Pfam" id="PF00535">
    <property type="entry name" value="Glycos_transf_2"/>
    <property type="match status" value="1"/>
</dbReference>
<comment type="caution">
    <text evidence="2">The sequence shown here is derived from an EMBL/GenBank/DDBJ whole genome shotgun (WGS) entry which is preliminary data.</text>
</comment>
<dbReference type="InterPro" id="IPR050834">
    <property type="entry name" value="Glycosyltransf_2"/>
</dbReference>
<feature type="domain" description="Glycosyltransferase 2-like" evidence="1">
    <location>
        <begin position="5"/>
        <end position="167"/>
    </location>
</feature>
<sequence>MKVVSVVIPARNAEATIGLQLDALQRQELHHGFELAEILVADNGSTDGTAAVVRTFSIGDPRVRLVDASKRTGINFARNTGVEIARGDLILHCDADDVADVRWVLSMARELESADLVGGALSVEQLNTSMQREWQGGERKSLPVSASFLPYAVGASLGFRREVYESIGGWDETFAAGGDEIDFCWRAQLAGFRIAFAEDAIMHYRLPGTLGELRRKAYRKAKAGPRLYRKYRQDGAARRPLREVIRAIAWLVWFLPRLPNRRTRGVWVRSLSSLCGRAAGSWESRVLYL</sequence>
<gene>
    <name evidence="2" type="ORF">GCM10011354_13470</name>
</gene>
<evidence type="ECO:0000313" key="2">
    <source>
        <dbReference type="EMBL" id="GGI05312.1"/>
    </source>
</evidence>
<dbReference type="InterPro" id="IPR001173">
    <property type="entry name" value="Glyco_trans_2-like"/>
</dbReference>
<protein>
    <submittedName>
        <fullName evidence="2">Glycosyl transferase</fullName>
    </submittedName>
</protein>
<dbReference type="Proteomes" id="UP000650511">
    <property type="component" value="Unassembled WGS sequence"/>
</dbReference>
<evidence type="ECO:0000259" key="1">
    <source>
        <dbReference type="Pfam" id="PF00535"/>
    </source>
</evidence>
<reference evidence="2" key="2">
    <citation type="submission" date="2020-09" db="EMBL/GenBank/DDBJ databases">
        <authorList>
            <person name="Sun Q."/>
            <person name="Zhou Y."/>
        </authorList>
    </citation>
    <scope>NUCLEOTIDE SEQUENCE</scope>
    <source>
        <strain evidence="2">CGMCC 1.14988</strain>
    </source>
</reference>
<reference evidence="2" key="1">
    <citation type="journal article" date="2014" name="Int. J. Syst. Evol. Microbiol.">
        <title>Complete genome sequence of Corynebacterium casei LMG S-19264T (=DSM 44701T), isolated from a smear-ripened cheese.</title>
        <authorList>
            <consortium name="US DOE Joint Genome Institute (JGI-PGF)"/>
            <person name="Walter F."/>
            <person name="Albersmeier A."/>
            <person name="Kalinowski J."/>
            <person name="Ruckert C."/>
        </authorList>
    </citation>
    <scope>NUCLEOTIDE SEQUENCE</scope>
    <source>
        <strain evidence="2">CGMCC 1.14988</strain>
    </source>
</reference>
<evidence type="ECO:0000313" key="3">
    <source>
        <dbReference type="Proteomes" id="UP000650511"/>
    </source>
</evidence>
<dbReference type="RefSeq" id="WP_130649405.1">
    <property type="nucleotide sequence ID" value="NZ_BMHA01000004.1"/>
</dbReference>
<proteinExistence type="predicted"/>
<dbReference type="Gene3D" id="3.90.550.10">
    <property type="entry name" value="Spore Coat Polysaccharide Biosynthesis Protein SpsA, Chain A"/>
    <property type="match status" value="1"/>
</dbReference>
<accession>A0A8J3EU72</accession>
<dbReference type="EMBL" id="BMHA01000004">
    <property type="protein sequence ID" value="GGI05312.1"/>
    <property type="molecule type" value="Genomic_DNA"/>
</dbReference>
<dbReference type="AlphaFoldDB" id="A0A8J3EU72"/>
<dbReference type="InterPro" id="IPR029044">
    <property type="entry name" value="Nucleotide-diphossugar_trans"/>
</dbReference>
<name>A0A8J3EU72_9ACTN</name>